<reference evidence="2 3" key="1">
    <citation type="submission" date="2018-05" db="EMBL/GenBank/DDBJ databases">
        <title>Spiribacter halobius sp. nov., a moderately halophilic bacterium isolated from marine solar saltern.</title>
        <authorList>
            <person name="Zheng W.-S."/>
            <person name="Lu D.-C."/>
            <person name="Du Z.-J."/>
        </authorList>
    </citation>
    <scope>NUCLEOTIDE SEQUENCE [LARGE SCALE GENOMIC DNA]</scope>
    <source>
        <strain evidence="2 3">E85</strain>
    </source>
</reference>
<dbReference type="PANTHER" id="PTHR43451">
    <property type="entry name" value="ACETYLTRANSFERASE (GNAT) FAMILY PROTEIN"/>
    <property type="match status" value="1"/>
</dbReference>
<organism evidence="2 3">
    <name type="scientific">Sediminicurvatus halobius</name>
    <dbReference type="NCBI Taxonomy" id="2182432"/>
    <lineage>
        <taxon>Bacteria</taxon>
        <taxon>Pseudomonadati</taxon>
        <taxon>Pseudomonadota</taxon>
        <taxon>Gammaproteobacteria</taxon>
        <taxon>Chromatiales</taxon>
        <taxon>Ectothiorhodospiraceae</taxon>
        <taxon>Sediminicurvatus</taxon>
    </lineage>
</organism>
<evidence type="ECO:0000313" key="2">
    <source>
        <dbReference type="EMBL" id="PWG63351.1"/>
    </source>
</evidence>
<protein>
    <recommendedName>
        <fullName evidence="1">N-acetyltransferase domain-containing protein</fullName>
    </recommendedName>
</protein>
<accession>A0A2U2N2A7</accession>
<dbReference type="PROSITE" id="PS51186">
    <property type="entry name" value="GNAT"/>
    <property type="match status" value="1"/>
</dbReference>
<dbReference type="InterPro" id="IPR016181">
    <property type="entry name" value="Acyl_CoA_acyltransferase"/>
</dbReference>
<dbReference type="InterPro" id="IPR000182">
    <property type="entry name" value="GNAT_dom"/>
</dbReference>
<dbReference type="SUPFAM" id="SSF55729">
    <property type="entry name" value="Acyl-CoA N-acyltransferases (Nat)"/>
    <property type="match status" value="1"/>
</dbReference>
<name>A0A2U2N2A7_9GAMM</name>
<dbReference type="EMBL" id="QFFI01000011">
    <property type="protein sequence ID" value="PWG63351.1"/>
    <property type="molecule type" value="Genomic_DNA"/>
</dbReference>
<dbReference type="GO" id="GO:0016747">
    <property type="term" value="F:acyltransferase activity, transferring groups other than amino-acyl groups"/>
    <property type="evidence" value="ECO:0007669"/>
    <property type="project" value="InterPro"/>
</dbReference>
<dbReference type="Proteomes" id="UP000245474">
    <property type="component" value="Unassembled WGS sequence"/>
</dbReference>
<feature type="domain" description="N-acetyltransferase" evidence="1">
    <location>
        <begin position="4"/>
        <end position="154"/>
    </location>
</feature>
<dbReference type="RefSeq" id="WP_109678240.1">
    <property type="nucleotide sequence ID" value="NZ_CP086615.1"/>
</dbReference>
<dbReference type="PANTHER" id="PTHR43451:SF1">
    <property type="entry name" value="ACETYLTRANSFERASE"/>
    <property type="match status" value="1"/>
</dbReference>
<evidence type="ECO:0000313" key="3">
    <source>
        <dbReference type="Proteomes" id="UP000245474"/>
    </source>
</evidence>
<dbReference type="Pfam" id="PF13673">
    <property type="entry name" value="Acetyltransf_10"/>
    <property type="match status" value="1"/>
</dbReference>
<dbReference type="Gene3D" id="3.40.630.30">
    <property type="match status" value="1"/>
</dbReference>
<keyword evidence="3" id="KW-1185">Reference proteome</keyword>
<proteinExistence type="predicted"/>
<comment type="caution">
    <text evidence="2">The sequence shown here is derived from an EMBL/GenBank/DDBJ whole genome shotgun (WGS) entry which is preliminary data.</text>
</comment>
<dbReference type="CDD" id="cd04301">
    <property type="entry name" value="NAT_SF"/>
    <property type="match status" value="1"/>
</dbReference>
<gene>
    <name evidence="2" type="ORF">DEM34_08565</name>
</gene>
<dbReference type="AlphaFoldDB" id="A0A2U2N2A7"/>
<sequence length="158" mass="17929">MEPIFYQEMRSGEEAAVCDLVAHVFNELVAPDFEQEGVEEFFRFANPTALAERMRSGGFVLVARQSGSLVGALEFAMPDRIAMLFVMQRRRGIAKELVARAIEKARSESPTLLKVSVHSSPYAEESYQRMGFRQISNETSEHGIRYIPMELPLERRNA</sequence>
<dbReference type="InterPro" id="IPR052564">
    <property type="entry name" value="N-acetyltrans/Recomb-assoc"/>
</dbReference>
<evidence type="ECO:0000259" key="1">
    <source>
        <dbReference type="PROSITE" id="PS51186"/>
    </source>
</evidence>
<dbReference type="OrthoDB" id="9789605at2"/>